<dbReference type="InterPro" id="IPR029058">
    <property type="entry name" value="AB_hydrolase_fold"/>
</dbReference>
<protein>
    <recommendedName>
        <fullName evidence="3">Alpha/beta hydrolase</fullName>
    </recommendedName>
</protein>
<accession>A0A1F4UQV2</accession>
<dbReference type="Gene3D" id="3.40.50.1820">
    <property type="entry name" value="alpha/beta hydrolase"/>
    <property type="match status" value="1"/>
</dbReference>
<reference evidence="1 2" key="1">
    <citation type="journal article" date="2016" name="Nat. Commun.">
        <title>Thousands of microbial genomes shed light on interconnected biogeochemical processes in an aquifer system.</title>
        <authorList>
            <person name="Anantharaman K."/>
            <person name="Brown C.T."/>
            <person name="Hug L.A."/>
            <person name="Sharon I."/>
            <person name="Castelle C.J."/>
            <person name="Probst A.J."/>
            <person name="Thomas B.C."/>
            <person name="Singh A."/>
            <person name="Wilkins M.J."/>
            <person name="Karaoz U."/>
            <person name="Brodie E.L."/>
            <person name="Williams K.H."/>
            <person name="Hubbard S.S."/>
            <person name="Banfield J.F."/>
        </authorList>
    </citation>
    <scope>NUCLEOTIDE SEQUENCE [LARGE SCALE GENOMIC DNA]</scope>
</reference>
<evidence type="ECO:0008006" key="3">
    <source>
        <dbReference type="Google" id="ProtNLM"/>
    </source>
</evidence>
<dbReference type="PANTHER" id="PTHR15394">
    <property type="entry name" value="SERINE HYDROLASE RBBP9"/>
    <property type="match status" value="1"/>
</dbReference>
<dbReference type="PANTHER" id="PTHR15394:SF3">
    <property type="entry name" value="SERINE HYDROLASE RBBP9"/>
    <property type="match status" value="1"/>
</dbReference>
<sequence>MRNAIILHGSCDKEEYLNDKYPSLSNSHWFPWLQKQLLINGIPTQTPEIYDAYTPDYSIWKKEFERFDVGVETILVGHSCGGGFLIRWLSENKILVGKVILVAPWFDPSRRKTKDFFDFEIDPNLQDRVSKIHVLLSNDEETEGIRETVDEILRVLTKAQLHKFGNMGHFTFGEMGTEKFPELLSIILGKD</sequence>
<dbReference type="GO" id="GO:0016787">
    <property type="term" value="F:hydrolase activity"/>
    <property type="evidence" value="ECO:0007669"/>
    <property type="project" value="InterPro"/>
</dbReference>
<evidence type="ECO:0000313" key="2">
    <source>
        <dbReference type="Proteomes" id="UP000176608"/>
    </source>
</evidence>
<proteinExistence type="predicted"/>
<dbReference type="Pfam" id="PF06821">
    <property type="entry name" value="Ser_hydrolase"/>
    <property type="match status" value="1"/>
</dbReference>
<comment type="caution">
    <text evidence="1">The sequence shown here is derived from an EMBL/GenBank/DDBJ whole genome shotgun (WGS) entry which is preliminary data.</text>
</comment>
<organism evidence="1 2">
    <name type="scientific">candidate division WWE3 bacterium RIFCSPHIGHO2_01_FULL_42_13</name>
    <dbReference type="NCBI Taxonomy" id="1802617"/>
    <lineage>
        <taxon>Bacteria</taxon>
        <taxon>Katanobacteria</taxon>
    </lineage>
</organism>
<gene>
    <name evidence="1" type="ORF">A2886_00115</name>
</gene>
<dbReference type="EMBL" id="MEVA01000013">
    <property type="protein sequence ID" value="OGC47335.1"/>
    <property type="molecule type" value="Genomic_DNA"/>
</dbReference>
<evidence type="ECO:0000313" key="1">
    <source>
        <dbReference type="EMBL" id="OGC47335.1"/>
    </source>
</evidence>
<dbReference type="AlphaFoldDB" id="A0A1F4UQV2"/>
<dbReference type="SUPFAM" id="SSF53474">
    <property type="entry name" value="alpha/beta-Hydrolases"/>
    <property type="match status" value="1"/>
</dbReference>
<dbReference type="Proteomes" id="UP000176608">
    <property type="component" value="Unassembled WGS sequence"/>
</dbReference>
<name>A0A1F4UQV2_UNCKA</name>
<dbReference type="InterPro" id="IPR010662">
    <property type="entry name" value="RBBP9/YdeN"/>
</dbReference>